<dbReference type="PANTHER" id="PTHR46208">
    <property type="entry name" value="MITOCHONDRIAL IMPORT RECEPTOR SUBUNIT TOM70"/>
    <property type="match status" value="1"/>
</dbReference>
<evidence type="ECO:0000256" key="1">
    <source>
        <dbReference type="ARBA" id="ARBA00004167"/>
    </source>
</evidence>
<dbReference type="SUPFAM" id="SSF48452">
    <property type="entry name" value="TPR-like"/>
    <property type="match status" value="1"/>
</dbReference>
<keyword evidence="4 8" id="KW-0802">TPR repeat</keyword>
<feature type="transmembrane region" description="Helical" evidence="9">
    <location>
        <begin position="95"/>
        <end position="112"/>
    </location>
</feature>
<evidence type="ECO:0000256" key="5">
    <source>
        <dbReference type="ARBA" id="ARBA00022989"/>
    </source>
</evidence>
<comment type="subcellular location">
    <subcellularLocation>
        <location evidence="1">Membrane</location>
        <topology evidence="1">Single-pass membrane protein</topology>
    </subcellularLocation>
</comment>
<accession>A0ABV9N067</accession>
<comment type="similarity">
    <text evidence="7">Belongs to the Tom70 family.</text>
</comment>
<feature type="transmembrane region" description="Helical" evidence="9">
    <location>
        <begin position="20"/>
        <end position="40"/>
    </location>
</feature>
<dbReference type="PROSITE" id="PS50293">
    <property type="entry name" value="TPR_REGION"/>
    <property type="match status" value="1"/>
</dbReference>
<dbReference type="SMART" id="SM00028">
    <property type="entry name" value="TPR"/>
    <property type="match status" value="3"/>
</dbReference>
<dbReference type="InterPro" id="IPR011990">
    <property type="entry name" value="TPR-like_helical_dom_sf"/>
</dbReference>
<evidence type="ECO:0000256" key="8">
    <source>
        <dbReference type="PROSITE-ProRule" id="PRU00339"/>
    </source>
</evidence>
<dbReference type="PROSITE" id="PS50005">
    <property type="entry name" value="TPR"/>
    <property type="match status" value="2"/>
</dbReference>
<dbReference type="Pfam" id="PF13181">
    <property type="entry name" value="TPR_8"/>
    <property type="match status" value="2"/>
</dbReference>
<dbReference type="RefSeq" id="WP_387959953.1">
    <property type="nucleotide sequence ID" value="NZ_JBHSGP010000004.1"/>
</dbReference>
<evidence type="ECO:0000256" key="9">
    <source>
        <dbReference type="SAM" id="Phobius"/>
    </source>
</evidence>
<gene>
    <name evidence="10" type="ORF">ACFO5O_00700</name>
</gene>
<protein>
    <submittedName>
        <fullName evidence="10">Tetratricopeptide repeat protein</fullName>
    </submittedName>
</protein>
<feature type="repeat" description="TPR" evidence="8">
    <location>
        <begin position="414"/>
        <end position="447"/>
    </location>
</feature>
<evidence type="ECO:0000313" key="10">
    <source>
        <dbReference type="EMBL" id="MFC4720821.1"/>
    </source>
</evidence>
<reference evidence="11" key="1">
    <citation type="journal article" date="2019" name="Int. J. Syst. Evol. Microbiol.">
        <title>The Global Catalogue of Microorganisms (GCM) 10K type strain sequencing project: providing services to taxonomists for standard genome sequencing and annotation.</title>
        <authorList>
            <consortium name="The Broad Institute Genomics Platform"/>
            <consortium name="The Broad Institute Genome Sequencing Center for Infectious Disease"/>
            <person name="Wu L."/>
            <person name="Ma J."/>
        </authorList>
    </citation>
    <scope>NUCLEOTIDE SEQUENCE [LARGE SCALE GENOMIC DNA]</scope>
    <source>
        <strain evidence="11">CCUG 63682</strain>
    </source>
</reference>
<keyword evidence="6 9" id="KW-0472">Membrane</keyword>
<evidence type="ECO:0000256" key="3">
    <source>
        <dbReference type="ARBA" id="ARBA00022737"/>
    </source>
</evidence>
<evidence type="ECO:0000256" key="6">
    <source>
        <dbReference type="ARBA" id="ARBA00023136"/>
    </source>
</evidence>
<evidence type="ECO:0000313" key="11">
    <source>
        <dbReference type="Proteomes" id="UP001595953"/>
    </source>
</evidence>
<evidence type="ECO:0000256" key="4">
    <source>
        <dbReference type="ARBA" id="ARBA00022803"/>
    </source>
</evidence>
<sequence>MNLKNYFKELKRRNVIKAALAYLIVAWLVIQVLSIILPAFEAPPYLLKSALIILFIGFPIWIVFSWIYEFTPEGLKKTIDVEPETSMMSKTGSRINKVIIFALSLAVVILVVERLVNKPVKVLEYGEKGIAVLAFADMSPNKDHEYFSDGISEELLNILVRIPKLKVISRTSSFSYKGKSKTAIEIGEELNVSHILEGSIRKSGNTIRITAQLINTADGSHEWSETYDRNLDSVFKIQDEIASAVSRQLELTLMGALGSNNPPATEAYNLYLQSKHLIRLNTKESFLKAENLIKQSISIDSSYAKSWDLLAYIYGTGSYNYNIWNANEGNAKALIAVKKAIQLDSNYAEAYVTLASLQNRMWEFDDSIKNLNKALELEPNNSVIIGTAALMTFGDLEKSVSLLKTAIAADPLLYTNYFNLGFAYYRLNRLEEAMEAFNTFSTYYPNTQILHYMKAQVALGQGNTAKALTEIEQETHEFFNLYGKNFVLYALGGIEKSEDVFRQFIERYSESNPANMADIYAYRGNFNTAFEYLEKAFYIKDQDLTEVLSYPSFKPMYSDPRWATFINKLGLPKDHGYHLN</sequence>
<comment type="caution">
    <text evidence="10">The sequence shown here is derived from an EMBL/GenBank/DDBJ whole genome shotgun (WGS) entry which is preliminary data.</text>
</comment>
<dbReference type="PANTHER" id="PTHR46208:SF1">
    <property type="entry name" value="MITOCHONDRIAL IMPORT RECEPTOR SUBUNIT TOM70"/>
    <property type="match status" value="1"/>
</dbReference>
<dbReference type="Proteomes" id="UP001595953">
    <property type="component" value="Unassembled WGS sequence"/>
</dbReference>
<keyword evidence="2 9" id="KW-0812">Transmembrane</keyword>
<proteinExistence type="inferred from homology"/>
<dbReference type="Gene3D" id="1.25.40.10">
    <property type="entry name" value="Tetratricopeptide repeat domain"/>
    <property type="match status" value="2"/>
</dbReference>
<dbReference type="EMBL" id="JBHSGP010000004">
    <property type="protein sequence ID" value="MFC4720821.1"/>
    <property type="molecule type" value="Genomic_DNA"/>
</dbReference>
<evidence type="ECO:0000256" key="7">
    <source>
        <dbReference type="ARBA" id="ARBA00038030"/>
    </source>
</evidence>
<keyword evidence="3" id="KW-0677">Repeat</keyword>
<keyword evidence="5 9" id="KW-1133">Transmembrane helix</keyword>
<feature type="transmembrane region" description="Helical" evidence="9">
    <location>
        <begin position="46"/>
        <end position="68"/>
    </location>
</feature>
<organism evidence="10 11">
    <name type="scientific">Geojedonia litorea</name>
    <dbReference type="NCBI Taxonomy" id="1268269"/>
    <lineage>
        <taxon>Bacteria</taxon>
        <taxon>Pseudomonadati</taxon>
        <taxon>Bacteroidota</taxon>
        <taxon>Flavobacteriia</taxon>
        <taxon>Flavobacteriales</taxon>
        <taxon>Flavobacteriaceae</taxon>
        <taxon>Geojedonia</taxon>
    </lineage>
</organism>
<evidence type="ECO:0000256" key="2">
    <source>
        <dbReference type="ARBA" id="ARBA00022692"/>
    </source>
</evidence>
<keyword evidence="11" id="KW-1185">Reference proteome</keyword>
<feature type="repeat" description="TPR" evidence="8">
    <location>
        <begin position="348"/>
        <end position="381"/>
    </location>
</feature>
<dbReference type="InterPro" id="IPR019734">
    <property type="entry name" value="TPR_rpt"/>
</dbReference>
<dbReference type="Gene3D" id="3.40.50.10070">
    <property type="entry name" value="TolB, N-terminal domain"/>
    <property type="match status" value="1"/>
</dbReference>
<dbReference type="Pfam" id="PF13174">
    <property type="entry name" value="TPR_6"/>
    <property type="match status" value="1"/>
</dbReference>
<name>A0ABV9N067_9FLAO</name>